<dbReference type="SMART" id="SM00915">
    <property type="entry name" value="Jacalin"/>
    <property type="match status" value="5"/>
</dbReference>
<feature type="region of interest" description="Disordered" evidence="1">
    <location>
        <begin position="217"/>
        <end position="355"/>
    </location>
</feature>
<keyword evidence="2" id="KW-0732">Signal</keyword>
<feature type="chain" id="PRO_5004774875" description="Jacalin-type lectin domain-containing protein" evidence="2">
    <location>
        <begin position="26"/>
        <end position="1649"/>
    </location>
</feature>
<feature type="compositionally biased region" description="Low complexity" evidence="1">
    <location>
        <begin position="541"/>
        <end position="581"/>
    </location>
</feature>
<feature type="domain" description="Jacalin-type lectin" evidence="3">
    <location>
        <begin position="29"/>
        <end position="171"/>
    </location>
</feature>
<dbReference type="SUPFAM" id="SSF51101">
    <property type="entry name" value="Mannose-binding lectins"/>
    <property type="match status" value="5"/>
</dbReference>
<dbReference type="OrthoDB" id="40902at2759"/>
<dbReference type="HOGENOM" id="CLU_002760_0_1_1"/>
<dbReference type="InterPro" id="IPR036404">
    <property type="entry name" value="Jacalin-like_lectin_dom_sf"/>
</dbReference>
<dbReference type="Pfam" id="PF01419">
    <property type="entry name" value="Jacalin"/>
    <property type="match status" value="5"/>
</dbReference>
<feature type="signal peptide" evidence="2">
    <location>
        <begin position="1"/>
        <end position="25"/>
    </location>
</feature>
<evidence type="ECO:0000313" key="5">
    <source>
        <dbReference type="Proteomes" id="UP000018721"/>
    </source>
</evidence>
<comment type="caution">
    <text evidence="4">The sequence shown here is derived from an EMBL/GenBank/DDBJ whole genome shotgun (WGS) entry which is preliminary data.</text>
</comment>
<feature type="compositionally biased region" description="Low complexity" evidence="1">
    <location>
        <begin position="217"/>
        <end position="341"/>
    </location>
</feature>
<sequence length="1649" mass="172272">MTLRVLILQWIACLLLASISGVSSADNPILLSKSFGGIRGTKFSDKASVTAGEVVESVTIYAGERAVYGISLNVTRPTPTSLRHGKPSGTKSELVLAAKEYITSMEAHWGSALNRTHIVYLRFNTSDGNSISVGTKAKSRNTVRAPKGFQLGGFFGLSGKTIVKLGAIWTRISAKAATSSRLATSTTSDASESSSAVVTDGSKSSSASELASLAASNSASASESSDVSESSSATLSGESSRSKASSSSELASIAASSSTPNSESSDVSESSSGPLSDESSGLKSSSTSELASNADSDSSAESASEATSASESSSTAVADESKSSSSTELASLAASNSAPTSETGSGDFESQSTDISASADAAVVSMGGSATSSTAASLAESKEGSGEAPAQDPVQLSESFGGPHGKEFSDQASVVAGQTIGSITIRAGERVDGISLEVAGPKAITFNHGGAGGKKNTLKLAKDEFITTMETHWAEKKGRTRIFYLSFGTSAGNTVSAGSQTESKNTVTASEGFQLGGFFGQDGDEIDKLGAIWTRISAEAPATEAPAPASAAASGSGVPAAESTSGSATDSALASTDSAGSEAPTTKKRKRTVDASAVGSIDDSFGASGSAEAPAAKASAASTDDSGVGSTKSSAEGSGAEPAMTIEDSIQLSERFGGPHGTNFSDQNFVNSGQTVSSISIHAGERLDGITLEISAPKTFTFTHGGTGGDQKTLKLEKDEYITSMEVHWSKHTAGTIVTKDKTRIFYVKFLTNLGNSLAGGSTTEQKTTVTAPKGFQLAGFFGSEGKEIDSLGAIWAYIELVKPPPTSAPALTPAAPSGGSMESSGSGNMTILIPKNTQPVQLSESFGGPHGKQFSDQLAVSSGMTITSVTLRAGERLDGMTVEVSAPKKMTFTHGGRGGKEDTLVLEAGEYITSFEAHLGKKRGATRVFYLSLKTSNGRSISGGTQTEIKGSAEAPEGFQLAGFFGRFGDEIDLIGAVWASIAAVNETVAGPVSADEDIVLSEPYGGPHGNAFSDIPKLTLGQSLASITLRGEERLDAVTIQVLEPQGLIYNHGGPGGKDTTLVFEAGEYVNSMEVHWCKNDGRTQVCYVNFGTSEGKNVSVGTKTQQSATAVAPKGFQLSGLFGRSEDEVYQLGAIWTRIEAKPLLLTDTMDTAWHGDIIRNWVGPTIGVPKDNACYRKTQPMDSKNVCPLGYGRDDDDCIVQCPMSYPVECFLECIPQNDDCALAVLTKIAAVANVAFNAATAGVLGNLKTVYTGATRIYMCAATVISVIKSLIYYFRFVQNTAPQGDTEQLLAVAYQSNVVLIDLPVAIYACLGKAPPPRMVWSGYVLQVVQFIVKQTIINGDMIISSATNVINLLKNATSVNSTANSVTELEDFIAANTSCGYELKKLTDRVIFRVSDVRNKTPNAAVDDIRVTISRSTLVQHDIPRVTNNCMKEMMVNKTKQAAFETRDLLRKTMGVIIDQLVEKSKTDMGKDVAENEYMKEVANMGLAVLGGLDPTGIFWMVSQFVQPICVPTSFIGEIDDGNLYDALGMWTVDEAFVGSYGSWTKKGDGVVSLIFESTDKEDVTVVIYSGGDEYAKVDVGAGDTVRWSSTVSELQAKTLYLDRWRPGLFGLPGRGGGSLLLWVPQAAQGGHLLMHVRINVS</sequence>
<feature type="domain" description="Jacalin-type lectin" evidence="3">
    <location>
        <begin position="650"/>
        <end position="798"/>
    </location>
</feature>
<feature type="region of interest" description="Disordered" evidence="1">
    <location>
        <begin position="374"/>
        <end position="412"/>
    </location>
</feature>
<evidence type="ECO:0000313" key="4">
    <source>
        <dbReference type="EMBL" id="ETI48098.1"/>
    </source>
</evidence>
<dbReference type="EMBL" id="ANIZ01001364">
    <property type="protein sequence ID" value="ETI48098.1"/>
    <property type="molecule type" value="Genomic_DNA"/>
</dbReference>
<feature type="region of interest" description="Disordered" evidence="1">
    <location>
        <begin position="180"/>
        <end position="202"/>
    </location>
</feature>
<feature type="domain" description="Jacalin-type lectin" evidence="3">
    <location>
        <begin position="841"/>
        <end position="982"/>
    </location>
</feature>
<dbReference type="Proteomes" id="UP000018721">
    <property type="component" value="Unassembled WGS sequence"/>
</dbReference>
<feature type="compositionally biased region" description="Polar residues" evidence="1">
    <location>
        <begin position="342"/>
        <end position="351"/>
    </location>
</feature>
<feature type="domain" description="Jacalin-type lectin" evidence="3">
    <location>
        <begin position="394"/>
        <end position="535"/>
    </location>
</feature>
<proteinExistence type="predicted"/>
<dbReference type="InterPro" id="IPR001229">
    <property type="entry name" value="Jacalin-like_lectin_dom"/>
</dbReference>
<feature type="region of interest" description="Disordered" evidence="1">
    <location>
        <begin position="541"/>
        <end position="594"/>
    </location>
</feature>
<reference evidence="4 5" key="1">
    <citation type="submission" date="2013-11" db="EMBL/GenBank/DDBJ databases">
        <title>The Genome Sequence of Phytophthora parasitica P1569.</title>
        <authorList>
            <consortium name="The Broad Institute Genomics Platform"/>
            <person name="Russ C."/>
            <person name="Tyler B."/>
            <person name="Panabieres F."/>
            <person name="Shan W."/>
            <person name="Tripathy S."/>
            <person name="Grunwald N."/>
            <person name="Machado M."/>
            <person name="Johnson C.S."/>
            <person name="Arredondo F."/>
            <person name="Hong C."/>
            <person name="Coffey M."/>
            <person name="Young S.K."/>
            <person name="Zeng Q."/>
            <person name="Gargeya S."/>
            <person name="Fitzgerald M."/>
            <person name="Abouelleil A."/>
            <person name="Alvarado L."/>
            <person name="Chapman S.B."/>
            <person name="Gainer-Dewar J."/>
            <person name="Goldberg J."/>
            <person name="Griggs A."/>
            <person name="Gujja S."/>
            <person name="Hansen M."/>
            <person name="Howarth C."/>
            <person name="Imamovic A."/>
            <person name="Ireland A."/>
            <person name="Larimer J."/>
            <person name="McCowan C."/>
            <person name="Murphy C."/>
            <person name="Pearson M."/>
            <person name="Poon T.W."/>
            <person name="Priest M."/>
            <person name="Roberts A."/>
            <person name="Saif S."/>
            <person name="Shea T."/>
            <person name="Sykes S."/>
            <person name="Wortman J."/>
            <person name="Nusbaum C."/>
            <person name="Birren B."/>
        </authorList>
    </citation>
    <scope>NUCLEOTIDE SEQUENCE [LARGE SCALE GENOMIC DNA]</scope>
    <source>
        <strain evidence="4 5">P1569</strain>
    </source>
</reference>
<gene>
    <name evidence="4" type="ORF">F443_07827</name>
</gene>
<dbReference type="eggNOG" id="ENOG502SCUZ">
    <property type="taxonomic scope" value="Eukaryota"/>
</dbReference>
<dbReference type="Gene3D" id="2.100.10.30">
    <property type="entry name" value="Jacalin-like lectin domain"/>
    <property type="match status" value="5"/>
</dbReference>
<accession>V9FBD6</accession>
<organism evidence="4 5">
    <name type="scientific">Phytophthora nicotianae P1569</name>
    <dbReference type="NCBI Taxonomy" id="1317065"/>
    <lineage>
        <taxon>Eukaryota</taxon>
        <taxon>Sar</taxon>
        <taxon>Stramenopiles</taxon>
        <taxon>Oomycota</taxon>
        <taxon>Peronosporomycetes</taxon>
        <taxon>Peronosporales</taxon>
        <taxon>Peronosporaceae</taxon>
        <taxon>Phytophthora</taxon>
    </lineage>
</organism>
<feature type="domain" description="Jacalin-type lectin" evidence="3">
    <location>
        <begin position="1000"/>
        <end position="1141"/>
    </location>
</feature>
<evidence type="ECO:0000259" key="3">
    <source>
        <dbReference type="PROSITE" id="PS51752"/>
    </source>
</evidence>
<evidence type="ECO:0000256" key="1">
    <source>
        <dbReference type="SAM" id="MobiDB-lite"/>
    </source>
</evidence>
<dbReference type="PANTHER" id="PTHR47293">
    <property type="entry name" value="JACALIN-RELATED LECTIN 3"/>
    <property type="match status" value="1"/>
</dbReference>
<dbReference type="PROSITE" id="PS51752">
    <property type="entry name" value="JACALIN_LECTIN"/>
    <property type="match status" value="5"/>
</dbReference>
<feature type="compositionally biased region" description="Polar residues" evidence="1">
    <location>
        <begin position="623"/>
        <end position="636"/>
    </location>
</feature>
<protein>
    <recommendedName>
        <fullName evidence="3">Jacalin-type lectin domain-containing protein</fullName>
    </recommendedName>
</protein>
<evidence type="ECO:0000256" key="2">
    <source>
        <dbReference type="SAM" id="SignalP"/>
    </source>
</evidence>
<dbReference type="CDD" id="cd09615">
    <property type="entry name" value="Jacalin_EEP"/>
    <property type="match status" value="1"/>
</dbReference>
<keyword evidence="5" id="KW-1185">Reference proteome</keyword>
<feature type="region of interest" description="Disordered" evidence="1">
    <location>
        <begin position="616"/>
        <end position="643"/>
    </location>
</feature>
<name>V9FBD6_PHYNI</name>
<dbReference type="PANTHER" id="PTHR47293:SF15">
    <property type="entry name" value="JACALIN-RELATED LECTIN 19"/>
    <property type="match status" value="1"/>
</dbReference>